<proteinExistence type="predicted"/>
<protein>
    <submittedName>
        <fullName evidence="2">(northern house mosquito) hypothetical protein</fullName>
    </submittedName>
</protein>
<feature type="region of interest" description="Disordered" evidence="1">
    <location>
        <begin position="19"/>
        <end position="38"/>
    </location>
</feature>
<sequence length="102" mass="12174">MCVVLVYVNSKFQKPITIPHQKRKSSARELSKARAQKKKTNQINNFIFSLHNEQLKTKKNDQNWKLQKSTSFDFTQRGKFAKFYAILQFFQFLSIIFRCCTF</sequence>
<dbReference type="EMBL" id="HBUE01066262">
    <property type="protein sequence ID" value="CAG6470787.1"/>
    <property type="molecule type" value="Transcribed_RNA"/>
</dbReference>
<dbReference type="AlphaFoldDB" id="A0A8D8FGN4"/>
<organism evidence="2">
    <name type="scientific">Culex pipiens</name>
    <name type="common">House mosquito</name>
    <dbReference type="NCBI Taxonomy" id="7175"/>
    <lineage>
        <taxon>Eukaryota</taxon>
        <taxon>Metazoa</taxon>
        <taxon>Ecdysozoa</taxon>
        <taxon>Arthropoda</taxon>
        <taxon>Hexapoda</taxon>
        <taxon>Insecta</taxon>
        <taxon>Pterygota</taxon>
        <taxon>Neoptera</taxon>
        <taxon>Endopterygota</taxon>
        <taxon>Diptera</taxon>
        <taxon>Nematocera</taxon>
        <taxon>Culicoidea</taxon>
        <taxon>Culicidae</taxon>
        <taxon>Culicinae</taxon>
        <taxon>Culicini</taxon>
        <taxon>Culex</taxon>
        <taxon>Culex</taxon>
    </lineage>
</organism>
<evidence type="ECO:0000313" key="2">
    <source>
        <dbReference type="EMBL" id="CAG6470786.1"/>
    </source>
</evidence>
<name>A0A8D8FGN4_CULPI</name>
<reference evidence="2" key="1">
    <citation type="submission" date="2021-05" db="EMBL/GenBank/DDBJ databases">
        <authorList>
            <person name="Alioto T."/>
            <person name="Alioto T."/>
            <person name="Gomez Garrido J."/>
        </authorList>
    </citation>
    <scope>NUCLEOTIDE SEQUENCE</scope>
</reference>
<accession>A0A8D8FGN4</accession>
<evidence type="ECO:0000256" key="1">
    <source>
        <dbReference type="SAM" id="MobiDB-lite"/>
    </source>
</evidence>
<dbReference type="EMBL" id="HBUE01066261">
    <property type="protein sequence ID" value="CAG6470786.1"/>
    <property type="molecule type" value="Transcribed_RNA"/>
</dbReference>